<accession>A0A9W9WNV9</accession>
<name>A0A9W9WNV9_9EURO</name>
<proteinExistence type="predicted"/>
<reference evidence="1" key="1">
    <citation type="submission" date="2022-12" db="EMBL/GenBank/DDBJ databases">
        <authorList>
            <person name="Petersen C."/>
        </authorList>
    </citation>
    <scope>NUCLEOTIDE SEQUENCE</scope>
    <source>
        <strain evidence="1">IBT 17660</strain>
    </source>
</reference>
<comment type="caution">
    <text evidence="1">The sequence shown here is derived from an EMBL/GenBank/DDBJ whole genome shotgun (WGS) entry which is preliminary data.</text>
</comment>
<organism evidence="1 2">
    <name type="scientific">Penicillium desertorum</name>
    <dbReference type="NCBI Taxonomy" id="1303715"/>
    <lineage>
        <taxon>Eukaryota</taxon>
        <taxon>Fungi</taxon>
        <taxon>Dikarya</taxon>
        <taxon>Ascomycota</taxon>
        <taxon>Pezizomycotina</taxon>
        <taxon>Eurotiomycetes</taxon>
        <taxon>Eurotiomycetidae</taxon>
        <taxon>Eurotiales</taxon>
        <taxon>Aspergillaceae</taxon>
        <taxon>Penicillium</taxon>
    </lineage>
</organism>
<gene>
    <name evidence="1" type="ORF">N7530_008313</name>
</gene>
<evidence type="ECO:0000313" key="1">
    <source>
        <dbReference type="EMBL" id="KAJ5470956.1"/>
    </source>
</evidence>
<dbReference type="EMBL" id="JAPWDO010000005">
    <property type="protein sequence ID" value="KAJ5470956.1"/>
    <property type="molecule type" value="Genomic_DNA"/>
</dbReference>
<sequence>MDHILEKGWDLYLTGYEDTKIRTYFDSMYQMGTHTTGYSVHVNQQLLEGALKSTMSWEKYASGVKVICQAGRVNDIDRTLAEFNMEIIIGPMDGSAPPSLPWLAIWLGLCSRPLDIHQPVGDSLGPASSFRLEERLISARN</sequence>
<dbReference type="Proteomes" id="UP001147760">
    <property type="component" value="Unassembled WGS sequence"/>
</dbReference>
<dbReference type="OrthoDB" id="4347740at2759"/>
<keyword evidence="2" id="KW-1185">Reference proteome</keyword>
<reference evidence="1" key="2">
    <citation type="journal article" date="2023" name="IMA Fungus">
        <title>Comparative genomic study of the Penicillium genus elucidates a diverse pangenome and 15 lateral gene transfer events.</title>
        <authorList>
            <person name="Petersen C."/>
            <person name="Sorensen T."/>
            <person name="Nielsen M.R."/>
            <person name="Sondergaard T.E."/>
            <person name="Sorensen J.L."/>
            <person name="Fitzpatrick D.A."/>
            <person name="Frisvad J.C."/>
            <person name="Nielsen K.L."/>
        </authorList>
    </citation>
    <scope>NUCLEOTIDE SEQUENCE</scope>
    <source>
        <strain evidence="1">IBT 17660</strain>
    </source>
</reference>
<evidence type="ECO:0000313" key="2">
    <source>
        <dbReference type="Proteomes" id="UP001147760"/>
    </source>
</evidence>
<dbReference type="AlphaFoldDB" id="A0A9W9WNV9"/>
<protein>
    <submittedName>
        <fullName evidence="1">Uncharacterized protein</fullName>
    </submittedName>
</protein>